<dbReference type="Pfam" id="PF01809">
    <property type="entry name" value="YidD"/>
    <property type="match status" value="1"/>
</dbReference>
<dbReference type="EMBL" id="PTJC01000007">
    <property type="protein sequence ID" value="PPK84568.1"/>
    <property type="molecule type" value="Genomic_DNA"/>
</dbReference>
<evidence type="ECO:0000313" key="3">
    <source>
        <dbReference type="Proteomes" id="UP000237662"/>
    </source>
</evidence>
<dbReference type="AlphaFoldDB" id="A0A2S6I0S3"/>
<keyword evidence="1" id="KW-1003">Cell membrane</keyword>
<organism evidence="2 3">
    <name type="scientific">Neolewinella xylanilytica</name>
    <dbReference type="NCBI Taxonomy" id="1514080"/>
    <lineage>
        <taxon>Bacteria</taxon>
        <taxon>Pseudomonadati</taxon>
        <taxon>Bacteroidota</taxon>
        <taxon>Saprospiria</taxon>
        <taxon>Saprospirales</taxon>
        <taxon>Lewinellaceae</taxon>
        <taxon>Neolewinella</taxon>
    </lineage>
</organism>
<evidence type="ECO:0000256" key="1">
    <source>
        <dbReference type="HAMAP-Rule" id="MF_00386"/>
    </source>
</evidence>
<dbReference type="RefSeq" id="WP_104421294.1">
    <property type="nucleotide sequence ID" value="NZ_PTJC01000007.1"/>
</dbReference>
<comment type="similarity">
    <text evidence="1">Belongs to the UPF0161 family.</text>
</comment>
<accession>A0A2S6I0S3</accession>
<dbReference type="OrthoDB" id="9801753at2"/>
<comment type="subcellular location">
    <subcellularLocation>
        <location evidence="1">Cell membrane</location>
        <topology evidence="1">Peripheral membrane protein</topology>
        <orientation evidence="1">Cytoplasmic side</orientation>
    </subcellularLocation>
</comment>
<dbReference type="PANTHER" id="PTHR33383:SF1">
    <property type="entry name" value="MEMBRANE PROTEIN INSERTION EFFICIENCY FACTOR-RELATED"/>
    <property type="match status" value="1"/>
</dbReference>
<dbReference type="NCBIfam" id="TIGR00278">
    <property type="entry name" value="membrane protein insertion efficiency factor YidD"/>
    <property type="match status" value="1"/>
</dbReference>
<comment type="caution">
    <text evidence="2">The sequence shown here is derived from an EMBL/GenBank/DDBJ whole genome shotgun (WGS) entry which is preliminary data.</text>
</comment>
<dbReference type="HAMAP" id="MF_00386">
    <property type="entry name" value="UPF0161_YidD"/>
    <property type="match status" value="1"/>
</dbReference>
<sequence length="80" mass="8990">MLNKLFILPIRFYQVAISPLIGARCRYTPTCSHYAIGAIKEWGVLKGSWLGLKRIGRCHPWGGFGPDPVPKNPRRAPKSE</sequence>
<dbReference type="SMART" id="SM01234">
    <property type="entry name" value="Haemolytic"/>
    <property type="match status" value="1"/>
</dbReference>
<comment type="function">
    <text evidence="1">Could be involved in insertion of integral membrane proteins into the membrane.</text>
</comment>
<evidence type="ECO:0000313" key="2">
    <source>
        <dbReference type="EMBL" id="PPK84568.1"/>
    </source>
</evidence>
<keyword evidence="3" id="KW-1185">Reference proteome</keyword>
<dbReference type="InterPro" id="IPR002696">
    <property type="entry name" value="Membr_insert_effic_factor_YidD"/>
</dbReference>
<dbReference type="PANTHER" id="PTHR33383">
    <property type="entry name" value="MEMBRANE PROTEIN INSERTION EFFICIENCY FACTOR-RELATED"/>
    <property type="match status" value="1"/>
</dbReference>
<proteinExistence type="inferred from homology"/>
<dbReference type="Proteomes" id="UP000237662">
    <property type="component" value="Unassembled WGS sequence"/>
</dbReference>
<dbReference type="GO" id="GO:0005886">
    <property type="term" value="C:plasma membrane"/>
    <property type="evidence" value="ECO:0007669"/>
    <property type="project" value="UniProtKB-SubCell"/>
</dbReference>
<keyword evidence="1" id="KW-0472">Membrane</keyword>
<gene>
    <name evidence="2" type="ORF">CLV84_3730</name>
</gene>
<name>A0A2S6I0S3_9BACT</name>
<reference evidence="2 3" key="1">
    <citation type="submission" date="2018-02" db="EMBL/GenBank/DDBJ databases">
        <title>Genomic Encyclopedia of Archaeal and Bacterial Type Strains, Phase II (KMG-II): from individual species to whole genera.</title>
        <authorList>
            <person name="Goeker M."/>
        </authorList>
    </citation>
    <scope>NUCLEOTIDE SEQUENCE [LARGE SCALE GENOMIC DNA]</scope>
    <source>
        <strain evidence="2 3">DSM 29526</strain>
    </source>
</reference>
<protein>
    <recommendedName>
        <fullName evidence="1">Putative membrane protein insertion efficiency factor</fullName>
    </recommendedName>
</protein>